<reference evidence="1 2" key="1">
    <citation type="submission" date="2013-01" db="EMBL/GenBank/DDBJ databases">
        <authorList>
            <person name="Harkins D.M."/>
            <person name="Durkin A.S."/>
            <person name="Brinkac L.M."/>
            <person name="Haft D.H."/>
            <person name="Selengut J.D."/>
            <person name="Sanka R."/>
            <person name="DePew J."/>
            <person name="Purushe J."/>
            <person name="Hartskeerl R.A."/>
            <person name="Ahmed A."/>
            <person name="van der Linden H."/>
            <person name="Goris M.G.A."/>
            <person name="Vinetz J.M."/>
            <person name="Sutton G.G."/>
            <person name="Nierman W.C."/>
            <person name="Fouts D.E."/>
        </authorList>
    </citation>
    <scope>NUCLEOTIDE SEQUENCE [LARGE SCALE GENOMIC DNA]</scope>
    <source>
        <strain evidence="1 2">MAVJ 401</strain>
    </source>
</reference>
<dbReference type="EMBL" id="AHMU02000019">
    <property type="protein sequence ID" value="EMN22916.1"/>
    <property type="molecule type" value="Genomic_DNA"/>
</dbReference>
<sequence length="45" mass="5866">MIHNFGMVSKVIREFRVDFFRYKRLKRRCRRFLLLYEMFFDPFKK</sequence>
<evidence type="ECO:0000313" key="2">
    <source>
        <dbReference type="Proteomes" id="UP000012106"/>
    </source>
</evidence>
<protein>
    <submittedName>
        <fullName evidence="1">Uncharacterized protein</fullName>
    </submittedName>
</protein>
<name>M6JMH9_9LEPT</name>
<gene>
    <name evidence="1" type="ORF">LEP1GSC063_0633</name>
</gene>
<comment type="caution">
    <text evidence="1">The sequence shown here is derived from an EMBL/GenBank/DDBJ whole genome shotgun (WGS) entry which is preliminary data.</text>
</comment>
<dbReference type="Proteomes" id="UP000012106">
    <property type="component" value="Unassembled WGS sequence"/>
</dbReference>
<dbReference type="AlphaFoldDB" id="M6JMH9"/>
<accession>M6JMH9</accession>
<evidence type="ECO:0000313" key="1">
    <source>
        <dbReference type="EMBL" id="EMN22916.1"/>
    </source>
</evidence>
<organism evidence="1 2">
    <name type="scientific">Leptospira santarosai serovar Arenal str. MAVJ 401</name>
    <dbReference type="NCBI Taxonomy" id="1049976"/>
    <lineage>
        <taxon>Bacteria</taxon>
        <taxon>Pseudomonadati</taxon>
        <taxon>Spirochaetota</taxon>
        <taxon>Spirochaetia</taxon>
        <taxon>Leptospirales</taxon>
        <taxon>Leptospiraceae</taxon>
        <taxon>Leptospira</taxon>
    </lineage>
</organism>
<proteinExistence type="predicted"/>